<feature type="binding site" evidence="3">
    <location>
        <position position="67"/>
    </location>
    <ligand>
        <name>FAD</name>
        <dbReference type="ChEBI" id="CHEBI:57692"/>
    </ligand>
</feature>
<gene>
    <name evidence="5" type="ORF">NH26_08685</name>
</gene>
<dbReference type="Gene3D" id="1.10.579.10">
    <property type="entry name" value="DNA Cyclobutane Dipyrimidine Photolyase, subunit A, domain 3"/>
    <property type="match status" value="1"/>
</dbReference>
<evidence type="ECO:0000256" key="2">
    <source>
        <dbReference type="ARBA" id="ARBA00022827"/>
    </source>
</evidence>
<evidence type="ECO:0000313" key="5">
    <source>
        <dbReference type="EMBL" id="OHX66427.1"/>
    </source>
</evidence>
<dbReference type="RefSeq" id="WP_044221747.1">
    <property type="nucleotide sequence ID" value="NZ_JRYR02000001.1"/>
</dbReference>
<reference evidence="5 6" key="1">
    <citation type="journal article" date="2012" name="Int. J. Syst. Evol. Microbiol.">
        <title>Flammeovirga pacifica sp. nov., isolated from deep-sea sediment.</title>
        <authorList>
            <person name="Xu H."/>
            <person name="Fu Y."/>
            <person name="Yang N."/>
            <person name="Ding Z."/>
            <person name="Lai Q."/>
            <person name="Zeng R."/>
        </authorList>
    </citation>
    <scope>NUCLEOTIDE SEQUENCE [LARGE SCALE GENOMIC DNA]</scope>
    <source>
        <strain evidence="6">DSM 24597 / LMG 26175 / WPAGA1</strain>
    </source>
</reference>
<feature type="domain" description="Cryptochrome/DNA photolyase FAD-binding" evidence="4">
    <location>
        <begin position="67"/>
        <end position="191"/>
    </location>
</feature>
<keyword evidence="1 3" id="KW-0285">Flavoprotein</keyword>
<evidence type="ECO:0000313" key="6">
    <source>
        <dbReference type="Proteomes" id="UP000179797"/>
    </source>
</evidence>
<comment type="caution">
    <text evidence="5">The sequence shown here is derived from an EMBL/GenBank/DDBJ whole genome shotgun (WGS) entry which is preliminary data.</text>
</comment>
<protein>
    <submittedName>
        <fullName evidence="5">Deoxyribodipyrimidine photolyase</fullName>
    </submittedName>
</protein>
<accession>A0A1S1YZJ8</accession>
<proteinExistence type="predicted"/>
<dbReference type="GO" id="GO:0005737">
    <property type="term" value="C:cytoplasm"/>
    <property type="evidence" value="ECO:0007669"/>
    <property type="project" value="TreeGrafter"/>
</dbReference>
<dbReference type="GO" id="GO:0003677">
    <property type="term" value="F:DNA binding"/>
    <property type="evidence" value="ECO:0007669"/>
    <property type="project" value="TreeGrafter"/>
</dbReference>
<dbReference type="Proteomes" id="UP000179797">
    <property type="component" value="Unassembled WGS sequence"/>
</dbReference>
<dbReference type="OrthoDB" id="9772484at2"/>
<dbReference type="PANTHER" id="PTHR11455:SF18">
    <property type="entry name" value="SI:CH1073-390K14.1"/>
    <property type="match status" value="1"/>
</dbReference>
<sequence>MQFPTKYSEILSYLNNYSPERYAASRNYIDGRVSYLSPYISRGVISTKMVYQLLISKGYEFSKIEKFIQELAWRDYWQQIWIHKEDQIDQDLKKTQPNVSHYQLPVAILDKSTGIDVINQSIENLEQTGYMHNHMRMYISMLICNIGQSHWKSPAQWMYYHLLDGDWASNALSWQWVCGANSNKKYFANQENINKYTHTMQKDTYLDVSYEDFEHQSIPQELSLTTEYQFTTDLPVVDPLVINQSLPTFIYNSYQLDPSWHSDKEGNRILLLEPSHFKKYPVSKNVLDFILDLSKNIEGIQCFVGEFDELKTILGNNDVYYKEHPAFSHYEGIKEARDWISSITGDYHSFFKFWKLVKKDLKKNLEITL</sequence>
<dbReference type="Pfam" id="PF03441">
    <property type="entry name" value="FAD_binding_7"/>
    <property type="match status" value="1"/>
</dbReference>
<organism evidence="5 6">
    <name type="scientific">Flammeovirga pacifica</name>
    <dbReference type="NCBI Taxonomy" id="915059"/>
    <lineage>
        <taxon>Bacteria</taxon>
        <taxon>Pseudomonadati</taxon>
        <taxon>Bacteroidota</taxon>
        <taxon>Cytophagia</taxon>
        <taxon>Cytophagales</taxon>
        <taxon>Flammeovirgaceae</taxon>
        <taxon>Flammeovirga</taxon>
    </lineage>
</organism>
<dbReference type="GO" id="GO:0071949">
    <property type="term" value="F:FAD binding"/>
    <property type="evidence" value="ECO:0007669"/>
    <property type="project" value="TreeGrafter"/>
</dbReference>
<dbReference type="EMBL" id="JRYR02000001">
    <property type="protein sequence ID" value="OHX66427.1"/>
    <property type="molecule type" value="Genomic_DNA"/>
</dbReference>
<dbReference type="STRING" id="915059.NH26_08685"/>
<keyword evidence="6" id="KW-1185">Reference proteome</keyword>
<dbReference type="SUPFAM" id="SSF48173">
    <property type="entry name" value="Cryptochrome/photolyase FAD-binding domain"/>
    <property type="match status" value="1"/>
</dbReference>
<comment type="cofactor">
    <cofactor evidence="3">
        <name>FAD</name>
        <dbReference type="ChEBI" id="CHEBI:57692"/>
    </cofactor>
    <text evidence="3">Binds 1 FAD per subunit.</text>
</comment>
<dbReference type="GO" id="GO:0032922">
    <property type="term" value="P:circadian regulation of gene expression"/>
    <property type="evidence" value="ECO:0007669"/>
    <property type="project" value="TreeGrafter"/>
</dbReference>
<dbReference type="InterPro" id="IPR002081">
    <property type="entry name" value="Cryptochrome/DNA_photolyase_1"/>
</dbReference>
<dbReference type="PANTHER" id="PTHR11455">
    <property type="entry name" value="CRYPTOCHROME"/>
    <property type="match status" value="1"/>
</dbReference>
<dbReference type="InterPro" id="IPR036134">
    <property type="entry name" value="Crypto/Photolyase_FAD-like_sf"/>
</dbReference>
<dbReference type="GO" id="GO:0003904">
    <property type="term" value="F:deoxyribodipyrimidine photo-lyase activity"/>
    <property type="evidence" value="ECO:0007669"/>
    <property type="project" value="TreeGrafter"/>
</dbReference>
<name>A0A1S1YZJ8_FLAPC</name>
<dbReference type="InterPro" id="IPR005101">
    <property type="entry name" value="Cryptochr/Photolyase_FAD-bd"/>
</dbReference>
<feature type="binding site" evidence="3">
    <location>
        <begin position="164"/>
        <end position="166"/>
    </location>
    <ligand>
        <name>FAD</name>
        <dbReference type="ChEBI" id="CHEBI:57692"/>
    </ligand>
</feature>
<evidence type="ECO:0000256" key="1">
    <source>
        <dbReference type="ARBA" id="ARBA00022630"/>
    </source>
</evidence>
<dbReference type="Gene3D" id="1.25.40.80">
    <property type="match status" value="1"/>
</dbReference>
<dbReference type="AlphaFoldDB" id="A0A1S1YZJ8"/>
<dbReference type="GO" id="GO:0043153">
    <property type="term" value="P:entrainment of circadian clock by photoperiod"/>
    <property type="evidence" value="ECO:0007669"/>
    <property type="project" value="TreeGrafter"/>
</dbReference>
<evidence type="ECO:0000259" key="4">
    <source>
        <dbReference type="Pfam" id="PF03441"/>
    </source>
</evidence>
<feature type="binding site" evidence="3">
    <location>
        <position position="22"/>
    </location>
    <ligand>
        <name>FAD</name>
        <dbReference type="ChEBI" id="CHEBI:57692"/>
    </ligand>
</feature>
<keyword evidence="2 3" id="KW-0274">FAD</keyword>
<evidence type="ECO:0000256" key="3">
    <source>
        <dbReference type="PIRSR" id="PIRSR602081-1"/>
    </source>
</evidence>